<dbReference type="PANTHER" id="PTHR11362:SF133">
    <property type="entry name" value="LARGE RIBOSOMAL SUBUNIT PROTEIN ML38"/>
    <property type="match status" value="1"/>
</dbReference>
<keyword evidence="5" id="KW-0496">Mitochondrion</keyword>
<evidence type="ECO:0000256" key="2">
    <source>
        <dbReference type="ARBA" id="ARBA00022946"/>
    </source>
</evidence>
<dbReference type="InterPro" id="IPR035810">
    <property type="entry name" value="PEBP_euk"/>
</dbReference>
<name>A0ABY7EV36_MYAAR</name>
<reference evidence="10" key="1">
    <citation type="submission" date="2022-11" db="EMBL/GenBank/DDBJ databases">
        <title>Centuries of genome instability and evolution in soft-shell clam transmissible cancer (bioRxiv).</title>
        <authorList>
            <person name="Hart S.F.M."/>
            <person name="Yonemitsu M.A."/>
            <person name="Giersch R.M."/>
            <person name="Beal B.F."/>
            <person name="Arriagada G."/>
            <person name="Davis B.W."/>
            <person name="Ostrander E.A."/>
            <person name="Goff S.P."/>
            <person name="Metzger M.J."/>
        </authorList>
    </citation>
    <scope>NUCLEOTIDE SEQUENCE</scope>
    <source>
        <strain evidence="10">MELC-2E11</strain>
        <tissue evidence="10">Siphon/mantle</tissue>
    </source>
</reference>
<keyword evidence="4" id="KW-0175">Coiled coil</keyword>
<dbReference type="Gene3D" id="3.90.280.10">
    <property type="entry name" value="PEBP-like"/>
    <property type="match status" value="1"/>
</dbReference>
<evidence type="ECO:0000313" key="11">
    <source>
        <dbReference type="Proteomes" id="UP001164746"/>
    </source>
</evidence>
<dbReference type="SUPFAM" id="SSF49777">
    <property type="entry name" value="PEBP-like"/>
    <property type="match status" value="1"/>
</dbReference>
<dbReference type="Pfam" id="PF01161">
    <property type="entry name" value="PBP"/>
    <property type="match status" value="1"/>
</dbReference>
<evidence type="ECO:0000256" key="1">
    <source>
        <dbReference type="ARBA" id="ARBA00004173"/>
    </source>
</evidence>
<evidence type="ECO:0000256" key="3">
    <source>
        <dbReference type="ARBA" id="ARBA00022980"/>
    </source>
</evidence>
<evidence type="ECO:0000256" key="6">
    <source>
        <dbReference type="ARBA" id="ARBA00023274"/>
    </source>
</evidence>
<protein>
    <recommendedName>
        <fullName evidence="8">Large ribosomal subunit protein mL38</fullName>
    </recommendedName>
    <alternativeName>
        <fullName evidence="9">39S ribosomal protein L38, mitochondrial</fullName>
    </alternativeName>
</protein>
<dbReference type="InterPro" id="IPR008914">
    <property type="entry name" value="PEBP"/>
</dbReference>
<dbReference type="InterPro" id="IPR036610">
    <property type="entry name" value="PEBP-like_sf"/>
</dbReference>
<dbReference type="CDD" id="cd00866">
    <property type="entry name" value="PEBP_euk"/>
    <property type="match status" value="1"/>
</dbReference>
<organism evidence="10 11">
    <name type="scientific">Mya arenaria</name>
    <name type="common">Soft-shell clam</name>
    <dbReference type="NCBI Taxonomy" id="6604"/>
    <lineage>
        <taxon>Eukaryota</taxon>
        <taxon>Metazoa</taxon>
        <taxon>Spiralia</taxon>
        <taxon>Lophotrochozoa</taxon>
        <taxon>Mollusca</taxon>
        <taxon>Bivalvia</taxon>
        <taxon>Autobranchia</taxon>
        <taxon>Heteroconchia</taxon>
        <taxon>Euheterodonta</taxon>
        <taxon>Imparidentia</taxon>
        <taxon>Neoheterodontei</taxon>
        <taxon>Myida</taxon>
        <taxon>Myoidea</taxon>
        <taxon>Myidae</taxon>
        <taxon>Mya</taxon>
    </lineage>
</organism>
<evidence type="ECO:0000256" key="9">
    <source>
        <dbReference type="ARBA" id="ARBA00041206"/>
    </source>
</evidence>
<dbReference type="PANTHER" id="PTHR11362">
    <property type="entry name" value="PHOSPHATIDYLETHANOLAMINE-BINDING PROTEIN"/>
    <property type="match status" value="1"/>
</dbReference>
<evidence type="ECO:0000256" key="5">
    <source>
        <dbReference type="ARBA" id="ARBA00023128"/>
    </source>
</evidence>
<keyword evidence="11" id="KW-1185">Reference proteome</keyword>
<evidence type="ECO:0000313" key="10">
    <source>
        <dbReference type="EMBL" id="WAR12398.1"/>
    </source>
</evidence>
<dbReference type="Proteomes" id="UP001164746">
    <property type="component" value="Chromosome 8"/>
</dbReference>
<keyword evidence="2" id="KW-0809">Transit peptide</keyword>
<dbReference type="EMBL" id="CP111019">
    <property type="protein sequence ID" value="WAR12398.1"/>
    <property type="molecule type" value="Genomic_DNA"/>
</dbReference>
<proteinExistence type="inferred from homology"/>
<comment type="subcellular location">
    <subcellularLocation>
        <location evidence="1">Mitochondrion</location>
    </subcellularLocation>
</comment>
<keyword evidence="6" id="KW-0687">Ribonucleoprotein</keyword>
<evidence type="ECO:0000256" key="7">
    <source>
        <dbReference type="ARBA" id="ARBA00038016"/>
    </source>
</evidence>
<comment type="similarity">
    <text evidence="7">Belongs to the phosphatidylethanolamine-binding protein family. Mitochondrion-specific ribosomal protein mL38 subfamily.</text>
</comment>
<accession>A0ABY7EV36</accession>
<evidence type="ECO:0000256" key="4">
    <source>
        <dbReference type="ARBA" id="ARBA00023054"/>
    </source>
</evidence>
<evidence type="ECO:0000256" key="8">
    <source>
        <dbReference type="ARBA" id="ARBA00039444"/>
    </source>
</evidence>
<sequence length="268" mass="31864">MESAKERVGYTDLEDSEMIQPVYYGNLMAPAEVRSCPEVFYKSKEGKFYTLCLVAPDSHLEENNQEYLHWMVTNIPGNAVDQGDVLYKYMPVFPVHGTGTHRYVFLLYQHDARLDLSIKPETTDSPNLNERTFNTQQFYINHMSSITPVGLCFYQAEWDRSVRDTFHKVLDMEEPRFEFLPPSEYIPKQKIWPEWESFNKYMDTYREKKEIGEQVLKEKLKTGHPFKPRSPRPRYPLIFKPKGKMATWLLIQEHEKRLRKSYWKALDD</sequence>
<keyword evidence="3" id="KW-0689">Ribosomal protein</keyword>
<gene>
    <name evidence="10" type="ORF">MAR_026578</name>
</gene>